<dbReference type="STRING" id="583345.Mmol_0058"/>
<dbReference type="InterPro" id="IPR001853">
    <property type="entry name" value="DSBA-like_thioredoxin_dom"/>
</dbReference>
<reference evidence="2 3" key="2">
    <citation type="journal article" date="2011" name="J. Bacteriol.">
        <title>Genomes of three methylotrophs from a single niche uncover genetic and metabolic divergence of Methylophilaceae.</title>
        <authorList>
            <person name="Lapidus A."/>
            <person name="Clum A."/>
            <person name="Labutti K."/>
            <person name="Kaluzhnaya M.G."/>
            <person name="Lim S."/>
            <person name="Beck D.A."/>
            <person name="Glavina Del Rio T."/>
            <person name="Nolan M."/>
            <person name="Mavromatis K."/>
            <person name="Huntemann M."/>
            <person name="Lucas S."/>
            <person name="Lidstrom M.E."/>
            <person name="Ivanova N."/>
            <person name="Chistoserdova L."/>
        </authorList>
    </citation>
    <scope>NUCLEOTIDE SEQUENCE [LARGE SCALE GENOMIC DNA]</scope>
    <source>
        <strain evidence="3">JLW8 / ATCC BAA-1282 / DSM 17540</strain>
    </source>
</reference>
<dbReference type="OrthoDB" id="9799122at2"/>
<evidence type="ECO:0000259" key="1">
    <source>
        <dbReference type="Pfam" id="PF01323"/>
    </source>
</evidence>
<dbReference type="eggNOG" id="COG2761">
    <property type="taxonomic scope" value="Bacteria"/>
</dbReference>
<dbReference type="PANTHER" id="PTHR13887:SF41">
    <property type="entry name" value="THIOREDOXIN SUPERFAMILY PROTEIN"/>
    <property type="match status" value="1"/>
</dbReference>
<keyword evidence="3" id="KW-1185">Reference proteome</keyword>
<evidence type="ECO:0000313" key="3">
    <source>
        <dbReference type="Proteomes" id="UP000002742"/>
    </source>
</evidence>
<proteinExistence type="predicted"/>
<name>C6WY73_METML</name>
<dbReference type="Pfam" id="PF01323">
    <property type="entry name" value="DSBA"/>
    <property type="match status" value="1"/>
</dbReference>
<dbReference type="CDD" id="cd03024">
    <property type="entry name" value="DsbA_FrnE"/>
    <property type="match status" value="1"/>
</dbReference>
<organism evidence="2 3">
    <name type="scientific">Methylotenera mobilis (strain JLW8 / ATCC BAA-1282 / DSM 17540)</name>
    <dbReference type="NCBI Taxonomy" id="583345"/>
    <lineage>
        <taxon>Bacteria</taxon>
        <taxon>Pseudomonadati</taxon>
        <taxon>Pseudomonadota</taxon>
        <taxon>Betaproteobacteria</taxon>
        <taxon>Nitrosomonadales</taxon>
        <taxon>Methylophilaceae</taxon>
        <taxon>Methylotenera</taxon>
    </lineage>
</organism>
<dbReference type="Gene3D" id="3.40.30.10">
    <property type="entry name" value="Glutaredoxin"/>
    <property type="match status" value="1"/>
</dbReference>
<accession>C6WY73</accession>
<evidence type="ECO:0000313" key="2">
    <source>
        <dbReference type="EMBL" id="ACT46969.1"/>
    </source>
</evidence>
<reference evidence="3" key="1">
    <citation type="submission" date="2009-07" db="EMBL/GenBank/DDBJ databases">
        <title>Complete sequence of Methylotenera mobilis JLW8.</title>
        <authorList>
            <consortium name="US DOE Joint Genome Institute"/>
            <person name="Lucas S."/>
            <person name="Copeland A."/>
            <person name="Lapidus A."/>
            <person name="Glavina del Rio T."/>
            <person name="Tice H."/>
            <person name="Bruce D."/>
            <person name="Goodwin L."/>
            <person name="Pitluck S."/>
            <person name="LaButti K.M."/>
            <person name="Clum A."/>
            <person name="Larimer F."/>
            <person name="Land M."/>
            <person name="Hauser L."/>
            <person name="Kyrpides N."/>
            <person name="Mikhailova N."/>
            <person name="Kayluzhnaya M."/>
            <person name="Chistoserdova L."/>
        </authorList>
    </citation>
    <scope>NUCLEOTIDE SEQUENCE [LARGE SCALE GENOMIC DNA]</scope>
    <source>
        <strain evidence="3">JLW8 / ATCC BAA-1282 / DSM 17540</strain>
    </source>
</reference>
<dbReference type="HOGENOM" id="CLU_069253_0_2_4"/>
<feature type="domain" description="DSBA-like thioredoxin" evidence="1">
    <location>
        <begin position="6"/>
        <end position="200"/>
    </location>
</feature>
<dbReference type="AlphaFoldDB" id="C6WY73"/>
<dbReference type="RefSeq" id="WP_012777426.1">
    <property type="nucleotide sequence ID" value="NC_012968.1"/>
</dbReference>
<dbReference type="Proteomes" id="UP000002742">
    <property type="component" value="Chromosome"/>
</dbReference>
<dbReference type="GO" id="GO:0016491">
    <property type="term" value="F:oxidoreductase activity"/>
    <property type="evidence" value="ECO:0007669"/>
    <property type="project" value="InterPro"/>
</dbReference>
<dbReference type="SUPFAM" id="SSF52833">
    <property type="entry name" value="Thioredoxin-like"/>
    <property type="match status" value="1"/>
</dbReference>
<protein>
    <submittedName>
        <fullName evidence="2">DSBA oxidoreductase</fullName>
    </submittedName>
</protein>
<gene>
    <name evidence="2" type="ordered locus">Mmol_0058</name>
</gene>
<dbReference type="EMBL" id="CP001672">
    <property type="protein sequence ID" value="ACT46969.1"/>
    <property type="molecule type" value="Genomic_DNA"/>
</dbReference>
<sequence length="226" mass="24939">MKRVNVEIWSDFACPWCWIAKRRFEKAVFRLAGEVDVIVTPKSYRLAKGAAPEDFKQAIIRKSVSITAAEKLLSMIDERGALEGLKYNFDTMRFGDTSDAHALVKSISSIADKNTAVERIFQAYTTDGIDIFNRDVLISLVKDLGISESEIDFDSPQIASEIAQDELKANRLSNGVPLFIFNNGYPLSGAREVDDFESALLRAAKDAPEFLDDVSGQSCGIDGCAV</sequence>
<dbReference type="PANTHER" id="PTHR13887">
    <property type="entry name" value="GLUTATHIONE S-TRANSFERASE KAPPA"/>
    <property type="match status" value="1"/>
</dbReference>
<dbReference type="InterPro" id="IPR036249">
    <property type="entry name" value="Thioredoxin-like_sf"/>
</dbReference>
<dbReference type="KEGG" id="mmb:Mmol_0058"/>